<dbReference type="CDD" id="cd00077">
    <property type="entry name" value="HDc"/>
    <property type="match status" value="1"/>
</dbReference>
<dbReference type="SUPFAM" id="SSF109604">
    <property type="entry name" value="HD-domain/PDEase-like"/>
    <property type="match status" value="1"/>
</dbReference>
<proteinExistence type="predicted"/>
<dbReference type="PROSITE" id="PS50110">
    <property type="entry name" value="RESPONSE_REGULATORY"/>
    <property type="match status" value="1"/>
</dbReference>
<protein>
    <submittedName>
        <fullName evidence="5">HD domain-containing phosphohydrolase</fullName>
    </submittedName>
</protein>
<dbReference type="Gene3D" id="1.10.3210.10">
    <property type="entry name" value="Hypothetical protein af1432"/>
    <property type="match status" value="1"/>
</dbReference>
<dbReference type="SMART" id="SM00448">
    <property type="entry name" value="REC"/>
    <property type="match status" value="1"/>
</dbReference>
<dbReference type="PROSITE" id="PS51832">
    <property type="entry name" value="HD_GYP"/>
    <property type="match status" value="1"/>
</dbReference>
<dbReference type="PANTHER" id="PTHR45228">
    <property type="entry name" value="CYCLIC DI-GMP PHOSPHODIESTERASE TM_0186-RELATED"/>
    <property type="match status" value="1"/>
</dbReference>
<feature type="domain" description="HD" evidence="3">
    <location>
        <begin position="173"/>
        <end position="298"/>
    </location>
</feature>
<dbReference type="SMART" id="SM00471">
    <property type="entry name" value="HDc"/>
    <property type="match status" value="1"/>
</dbReference>
<feature type="domain" description="HD-GYP" evidence="4">
    <location>
        <begin position="151"/>
        <end position="349"/>
    </location>
</feature>
<dbReference type="InterPro" id="IPR003607">
    <property type="entry name" value="HD/PDEase_dom"/>
</dbReference>
<feature type="modified residue" description="4-aspartylphosphate" evidence="1">
    <location>
        <position position="60"/>
    </location>
</feature>
<evidence type="ECO:0000259" key="2">
    <source>
        <dbReference type="PROSITE" id="PS50110"/>
    </source>
</evidence>
<dbReference type="Pfam" id="PF13487">
    <property type="entry name" value="HD_5"/>
    <property type="match status" value="1"/>
</dbReference>
<reference evidence="6" key="1">
    <citation type="journal article" date="2019" name="Int. J. Syst. Evol. Microbiol.">
        <title>The Global Catalogue of Microorganisms (GCM) 10K type strain sequencing project: providing services to taxonomists for standard genome sequencing and annotation.</title>
        <authorList>
            <consortium name="The Broad Institute Genomics Platform"/>
            <consortium name="The Broad Institute Genome Sequencing Center for Infectious Disease"/>
            <person name="Wu L."/>
            <person name="Ma J."/>
        </authorList>
    </citation>
    <scope>NUCLEOTIDE SEQUENCE [LARGE SCALE GENOMIC DNA]</scope>
    <source>
        <strain evidence="6">KCTC 52237</strain>
    </source>
</reference>
<dbReference type="Gene3D" id="3.40.50.2300">
    <property type="match status" value="1"/>
</dbReference>
<keyword evidence="6" id="KW-1185">Reference proteome</keyword>
<evidence type="ECO:0000259" key="3">
    <source>
        <dbReference type="PROSITE" id="PS51831"/>
    </source>
</evidence>
<feature type="domain" description="Response regulatory" evidence="2">
    <location>
        <begin position="10"/>
        <end position="124"/>
    </location>
</feature>
<evidence type="ECO:0000313" key="6">
    <source>
        <dbReference type="Proteomes" id="UP001595555"/>
    </source>
</evidence>
<evidence type="ECO:0000259" key="4">
    <source>
        <dbReference type="PROSITE" id="PS51832"/>
    </source>
</evidence>
<dbReference type="InterPro" id="IPR037522">
    <property type="entry name" value="HD_GYP_dom"/>
</dbReference>
<dbReference type="EMBL" id="JBHRTF010000002">
    <property type="protein sequence ID" value="MFC3114474.1"/>
    <property type="molecule type" value="Genomic_DNA"/>
</dbReference>
<dbReference type="PROSITE" id="PS51831">
    <property type="entry name" value="HD"/>
    <property type="match status" value="1"/>
</dbReference>
<keyword evidence="1" id="KW-0597">Phosphoprotein</keyword>
<dbReference type="Proteomes" id="UP001595555">
    <property type="component" value="Unassembled WGS sequence"/>
</dbReference>
<dbReference type="InterPro" id="IPR001789">
    <property type="entry name" value="Sig_transdc_resp-reg_receiver"/>
</dbReference>
<dbReference type="Pfam" id="PF00072">
    <property type="entry name" value="Response_reg"/>
    <property type="match status" value="1"/>
</dbReference>
<comment type="caution">
    <text evidence="5">The sequence shown here is derived from an EMBL/GenBank/DDBJ whole genome shotgun (WGS) entry which is preliminary data.</text>
</comment>
<gene>
    <name evidence="5" type="ORF">ACFODX_02830</name>
</gene>
<dbReference type="InterPro" id="IPR006674">
    <property type="entry name" value="HD_domain"/>
</dbReference>
<accession>A0ABV7FET0</accession>
<dbReference type="SUPFAM" id="SSF52172">
    <property type="entry name" value="CheY-like"/>
    <property type="match status" value="1"/>
</dbReference>
<sequence>MLSQELRAATIVIIDDIGTNIRLLESSLKAFGLRYIHSFSDPVAGLDWLQNNHWDLLLLDLDMPRMDGFELLARLAPNSGQPVIILTALGSQVDRQRGLHLGANDYLCKPLDLSELVLRIRNNLQLGLTFQKLQEERDTLDQKVLERTRELQASFTSLIHTMARAAAFKDTETGNHIIRIGEMAALIARELGQPETWVEDIRLAAPMHDVGKIGIPDVVLNKNGKLTPEERELMKTHARIGFDILRNENNSAMINMAAEIALNHHEYWDGSGYPQGLSGEAIPLSARIVALCDVYDALRAKRPYKTAWTHKEALNHIVQGAGSHFDPILVELFSRLHDSLEQIIAQYQEQSEPPLKRCGLN</sequence>
<dbReference type="PANTHER" id="PTHR45228:SF1">
    <property type="entry name" value="CYCLIC DI-GMP PHOSPHODIESTERASE TM_0186"/>
    <property type="match status" value="1"/>
</dbReference>
<dbReference type="RefSeq" id="WP_378115847.1">
    <property type="nucleotide sequence ID" value="NZ_JBHRTF010000002.1"/>
</dbReference>
<dbReference type="InterPro" id="IPR011006">
    <property type="entry name" value="CheY-like_superfamily"/>
</dbReference>
<evidence type="ECO:0000313" key="5">
    <source>
        <dbReference type="EMBL" id="MFC3114474.1"/>
    </source>
</evidence>
<organism evidence="5 6">
    <name type="scientific">Cellvibrio fontiphilus</name>
    <dbReference type="NCBI Taxonomy" id="1815559"/>
    <lineage>
        <taxon>Bacteria</taxon>
        <taxon>Pseudomonadati</taxon>
        <taxon>Pseudomonadota</taxon>
        <taxon>Gammaproteobacteria</taxon>
        <taxon>Cellvibrionales</taxon>
        <taxon>Cellvibrionaceae</taxon>
        <taxon>Cellvibrio</taxon>
    </lineage>
</organism>
<name>A0ABV7FET0_9GAMM</name>
<dbReference type="InterPro" id="IPR052020">
    <property type="entry name" value="Cyclic_di-GMP/3'3'-cGAMP_PDE"/>
</dbReference>
<evidence type="ECO:0000256" key="1">
    <source>
        <dbReference type="PROSITE-ProRule" id="PRU00169"/>
    </source>
</evidence>